<dbReference type="Proteomes" id="UP000789595">
    <property type="component" value="Unassembled WGS sequence"/>
</dbReference>
<evidence type="ECO:0000313" key="1">
    <source>
        <dbReference type="EMBL" id="CAH0365209.1"/>
    </source>
</evidence>
<dbReference type="OrthoDB" id="38595at2759"/>
<keyword evidence="2" id="KW-1185">Reference proteome</keyword>
<dbReference type="EMBL" id="CAKKNE010000001">
    <property type="protein sequence ID" value="CAH0365209.1"/>
    <property type="molecule type" value="Genomic_DNA"/>
</dbReference>
<evidence type="ECO:0000313" key="2">
    <source>
        <dbReference type="Proteomes" id="UP000789595"/>
    </source>
</evidence>
<comment type="caution">
    <text evidence="1">The sequence shown here is derived from an EMBL/GenBank/DDBJ whole genome shotgun (WGS) entry which is preliminary data.</text>
</comment>
<gene>
    <name evidence="1" type="ORF">PECAL_1P16350</name>
</gene>
<protein>
    <submittedName>
        <fullName evidence="1">Uncharacterized protein</fullName>
    </submittedName>
</protein>
<dbReference type="AlphaFoldDB" id="A0A8J2SBC0"/>
<proteinExistence type="predicted"/>
<sequence length="222" mass="24890">MSYFGRGALVKYLPKFARDFVHSLQFRPKHPHRMEPGQAANWVPEGPQKVERIKGYRYPAPGSREAARVPRVENTDEVFDTKYYSRDTRRARRDRAVILARKYLAPTELKAIEAAKAPPPELKEGEEAPQPMSIGSSGNFGKLNFEIAVSRYSPDGLRSAMSATHPALEAAIKEQDADQLITYAWEPDADEILADLKAKGLPPTPGAAYKWTLPESARQAQW</sequence>
<name>A0A8J2SBC0_9STRA</name>
<accession>A0A8J2SBC0</accession>
<organism evidence="1 2">
    <name type="scientific">Pelagomonas calceolata</name>
    <dbReference type="NCBI Taxonomy" id="35677"/>
    <lineage>
        <taxon>Eukaryota</taxon>
        <taxon>Sar</taxon>
        <taxon>Stramenopiles</taxon>
        <taxon>Ochrophyta</taxon>
        <taxon>Pelagophyceae</taxon>
        <taxon>Pelagomonadales</taxon>
        <taxon>Pelagomonadaceae</taxon>
        <taxon>Pelagomonas</taxon>
    </lineage>
</organism>
<reference evidence="1" key="1">
    <citation type="submission" date="2021-11" db="EMBL/GenBank/DDBJ databases">
        <authorList>
            <consortium name="Genoscope - CEA"/>
            <person name="William W."/>
        </authorList>
    </citation>
    <scope>NUCLEOTIDE SEQUENCE</scope>
</reference>